<protein>
    <submittedName>
        <fullName evidence="1">Uncharacterized protein</fullName>
    </submittedName>
</protein>
<dbReference type="EMBL" id="CAQQ02190447">
    <property type="status" value="NOT_ANNOTATED_CDS"/>
    <property type="molecule type" value="Genomic_DNA"/>
</dbReference>
<proteinExistence type="predicted"/>
<dbReference type="EMBL" id="CAQQ02190445">
    <property type="status" value="NOT_ANNOTATED_CDS"/>
    <property type="molecule type" value="Genomic_DNA"/>
</dbReference>
<name>T1GPD9_MEGSC</name>
<accession>T1GPD9</accession>
<reference evidence="1" key="2">
    <citation type="submission" date="2015-06" db="UniProtKB">
        <authorList>
            <consortium name="EnsemblMetazoa"/>
        </authorList>
    </citation>
    <scope>IDENTIFICATION</scope>
</reference>
<dbReference type="Proteomes" id="UP000015102">
    <property type="component" value="Unassembled WGS sequence"/>
</dbReference>
<dbReference type="EMBL" id="CAQQ02190448">
    <property type="status" value="NOT_ANNOTATED_CDS"/>
    <property type="molecule type" value="Genomic_DNA"/>
</dbReference>
<organism evidence="1 2">
    <name type="scientific">Megaselia scalaris</name>
    <name type="common">Humpbacked fly</name>
    <name type="synonym">Phora scalaris</name>
    <dbReference type="NCBI Taxonomy" id="36166"/>
    <lineage>
        <taxon>Eukaryota</taxon>
        <taxon>Metazoa</taxon>
        <taxon>Ecdysozoa</taxon>
        <taxon>Arthropoda</taxon>
        <taxon>Hexapoda</taxon>
        <taxon>Insecta</taxon>
        <taxon>Pterygota</taxon>
        <taxon>Neoptera</taxon>
        <taxon>Endopterygota</taxon>
        <taxon>Diptera</taxon>
        <taxon>Brachycera</taxon>
        <taxon>Muscomorpha</taxon>
        <taxon>Platypezoidea</taxon>
        <taxon>Phoridae</taxon>
        <taxon>Megaseliini</taxon>
        <taxon>Megaselia</taxon>
    </lineage>
</organism>
<dbReference type="HOGENOM" id="CLU_1356038_0_0_1"/>
<sequence length="202" mass="22895">MNHLECLVVKDHELSFPYIYYSYLTDSALSHIACYVVAYSEKYYILIKLHHLLLAEEQNLHVSDILMLGGTNADQMTVETLNTPHPPKLYNFIVYVQSELHFIFGLRISFNIPYYIDAVSGLSPIPSGSLRWSCRWGNKEFSSRNIGSNELDIITPGGTHSGIKSYASSALRAHILEASTAMSEQMSCLKRTDFSIRRHTSK</sequence>
<evidence type="ECO:0000313" key="1">
    <source>
        <dbReference type="EnsemblMetazoa" id="MESCA005467-PA"/>
    </source>
</evidence>
<reference evidence="2" key="1">
    <citation type="submission" date="2013-02" db="EMBL/GenBank/DDBJ databases">
        <authorList>
            <person name="Hughes D."/>
        </authorList>
    </citation>
    <scope>NUCLEOTIDE SEQUENCE</scope>
    <source>
        <strain>Durham</strain>
        <strain evidence="2">NC isolate 2 -- Noor lab</strain>
    </source>
</reference>
<dbReference type="AlphaFoldDB" id="T1GPD9"/>
<evidence type="ECO:0000313" key="2">
    <source>
        <dbReference type="Proteomes" id="UP000015102"/>
    </source>
</evidence>
<dbReference type="EMBL" id="CAQQ02190446">
    <property type="status" value="NOT_ANNOTATED_CDS"/>
    <property type="molecule type" value="Genomic_DNA"/>
</dbReference>
<keyword evidence="2" id="KW-1185">Reference proteome</keyword>
<dbReference type="EnsemblMetazoa" id="MESCA005467-RA">
    <property type="protein sequence ID" value="MESCA005467-PA"/>
    <property type="gene ID" value="MESCA005467"/>
</dbReference>